<feature type="domain" description="C2H2-type" evidence="11">
    <location>
        <begin position="579"/>
        <end position="606"/>
    </location>
</feature>
<dbReference type="InterPro" id="IPR013087">
    <property type="entry name" value="Znf_C2H2_type"/>
</dbReference>
<evidence type="ECO:0000256" key="9">
    <source>
        <dbReference type="PROSITE-ProRule" id="PRU00042"/>
    </source>
</evidence>
<dbReference type="Proteomes" id="UP000791440">
    <property type="component" value="Unassembled WGS sequence"/>
</dbReference>
<dbReference type="PANTHER" id="PTHR24388:SF54">
    <property type="entry name" value="PROTEIN ESCARGOT"/>
    <property type="match status" value="1"/>
</dbReference>
<keyword evidence="4 9" id="KW-0863">Zinc-finger</keyword>
<feature type="domain" description="C2H2-type" evidence="11">
    <location>
        <begin position="710"/>
        <end position="732"/>
    </location>
</feature>
<comment type="similarity">
    <text evidence="8">Belongs to the snail C2H2-type zinc-finger protein family.</text>
</comment>
<reference evidence="12" key="2">
    <citation type="submission" date="2020-12" db="EMBL/GenBank/DDBJ databases">
        <authorList>
            <person name="Kanost M."/>
        </authorList>
    </citation>
    <scope>NUCLEOTIDE SEQUENCE</scope>
</reference>
<evidence type="ECO:0000256" key="6">
    <source>
        <dbReference type="ARBA" id="ARBA00023125"/>
    </source>
</evidence>
<dbReference type="Gene3D" id="3.30.160.60">
    <property type="entry name" value="Classic Zinc Finger"/>
    <property type="match status" value="6"/>
</dbReference>
<dbReference type="InterPro" id="IPR050527">
    <property type="entry name" value="Snail/Krueppel_Znf"/>
</dbReference>
<dbReference type="PANTHER" id="PTHR24388">
    <property type="entry name" value="ZINC FINGER PROTEIN"/>
    <property type="match status" value="1"/>
</dbReference>
<dbReference type="InterPro" id="IPR036236">
    <property type="entry name" value="Znf_C2H2_sf"/>
</dbReference>
<dbReference type="EMBL" id="JH668577">
    <property type="protein sequence ID" value="KAG6458251.1"/>
    <property type="molecule type" value="Genomic_DNA"/>
</dbReference>
<keyword evidence="7" id="KW-0539">Nucleus</keyword>
<feature type="compositionally biased region" description="Basic and acidic residues" evidence="10">
    <location>
        <begin position="739"/>
        <end position="749"/>
    </location>
</feature>
<feature type="domain" description="C2H2-type" evidence="11">
    <location>
        <begin position="366"/>
        <end position="394"/>
    </location>
</feature>
<comment type="subcellular location">
    <subcellularLocation>
        <location evidence="1">Nucleus</location>
    </subcellularLocation>
</comment>
<keyword evidence="6" id="KW-0238">DNA-binding</keyword>
<feature type="domain" description="C2H2-type" evidence="11">
    <location>
        <begin position="269"/>
        <end position="296"/>
    </location>
</feature>
<feature type="region of interest" description="Disordered" evidence="10">
    <location>
        <begin position="672"/>
        <end position="749"/>
    </location>
</feature>
<evidence type="ECO:0000256" key="7">
    <source>
        <dbReference type="ARBA" id="ARBA00023242"/>
    </source>
</evidence>
<evidence type="ECO:0000256" key="8">
    <source>
        <dbReference type="ARBA" id="ARBA00037948"/>
    </source>
</evidence>
<dbReference type="GO" id="GO:0000981">
    <property type="term" value="F:DNA-binding transcription factor activity, RNA polymerase II-specific"/>
    <property type="evidence" value="ECO:0007669"/>
    <property type="project" value="TreeGrafter"/>
</dbReference>
<evidence type="ECO:0000256" key="1">
    <source>
        <dbReference type="ARBA" id="ARBA00004123"/>
    </source>
</evidence>
<feature type="domain" description="C2H2-type" evidence="11">
    <location>
        <begin position="508"/>
        <end position="536"/>
    </location>
</feature>
<evidence type="ECO:0000256" key="5">
    <source>
        <dbReference type="ARBA" id="ARBA00022833"/>
    </source>
</evidence>
<evidence type="ECO:0000256" key="10">
    <source>
        <dbReference type="SAM" id="MobiDB-lite"/>
    </source>
</evidence>
<proteinExistence type="inferred from homology"/>
<evidence type="ECO:0000256" key="4">
    <source>
        <dbReference type="ARBA" id="ARBA00022771"/>
    </source>
</evidence>
<dbReference type="Pfam" id="PF00096">
    <property type="entry name" value="zf-C2H2"/>
    <property type="match status" value="2"/>
</dbReference>
<dbReference type="GO" id="GO:0005634">
    <property type="term" value="C:nucleus"/>
    <property type="evidence" value="ECO:0007669"/>
    <property type="project" value="UniProtKB-SubCell"/>
</dbReference>
<gene>
    <name evidence="12" type="ORF">O3G_MSEX010752</name>
</gene>
<comment type="caution">
    <text evidence="12">The sequence shown here is derived from an EMBL/GenBank/DDBJ whole genome shotgun (WGS) entry which is preliminary data.</text>
</comment>
<feature type="domain" description="C2H2-type" evidence="11">
    <location>
        <begin position="541"/>
        <end position="568"/>
    </location>
</feature>
<feature type="domain" description="C2H2-type" evidence="11">
    <location>
        <begin position="463"/>
        <end position="486"/>
    </location>
</feature>
<dbReference type="GO" id="GO:0008270">
    <property type="term" value="F:zinc ion binding"/>
    <property type="evidence" value="ECO:0007669"/>
    <property type="project" value="UniProtKB-KW"/>
</dbReference>
<accession>A0A921ZI72</accession>
<feature type="domain" description="C2H2-type" evidence="11">
    <location>
        <begin position="607"/>
        <end position="634"/>
    </location>
</feature>
<evidence type="ECO:0000256" key="2">
    <source>
        <dbReference type="ARBA" id="ARBA00022723"/>
    </source>
</evidence>
<name>A0A921ZI72_MANSE</name>
<sequence length="749" mass="87140">MYKSMSTENITMELNEYTDVPIKEEVDDGQLYIKTEIETHEDEQNVTDNPFENVQLHVKEESNIEKDPETDLFTVETEEIKPDVEKSSSPMNNLDGVDIKQEDSEIITGDEVISYDYPNFEDSMDSNEAVALSKVEACLQDDGLKSEMHENIDDGNYYKVIKNEADLTVTETHLISNKLINTTSTITNPRDGLIESKTTKTLVMEIRPMTEATIPLKLGNPEEILPTNNNADYDAFQLNSITGDVLSLEQQAYGLLEKKSNKYQKDKKYTCPKCSNAYTCNSQLQKHLRVHDSIEKRALGIIKGVKTRTENRNKRLKLKDEEEVKDKQQIVKKEGYECTCGNVFRRRSRMETCLRSHNLFDDTNSYPCVTCSRQFKSKEELAQHRKRVHRKRFPCKFCPTDYNTRKELFKHLQIHQKVQLMEYKVISEVVKSKQKLNCFMCSKSYNELSDLKSHVMEDHKEPYSCPHCKRTFPKIIDFGNHTKTYHPDVECQSVLDVLEAFSKLVKAWKCEECGMQFHEADKLALHQIEKHSPELKADPQLQCEDCRRVFFTQKGLTSHRRIHHSTENVEEAQPEETGVMCLECRKMCKDMNALTSHMRLHSPDRKYPCKFCDFRFATPEKRKAHAEIHTGVMKYVCFICEYQCSSENRLKQHKFSTKHKNMKEFLLSGVKVPEESSSKESEPKKEEKAVKKRKRERDRSDSESSEDSQVPCDICGDVFPSESEMLEHKQTHPFIEFPNEDKPSRIFFK</sequence>
<dbReference type="PROSITE" id="PS00028">
    <property type="entry name" value="ZINC_FINGER_C2H2_1"/>
    <property type="match status" value="10"/>
</dbReference>
<organism evidence="12 13">
    <name type="scientific">Manduca sexta</name>
    <name type="common">Tobacco hawkmoth</name>
    <name type="synonym">Tobacco hornworm</name>
    <dbReference type="NCBI Taxonomy" id="7130"/>
    <lineage>
        <taxon>Eukaryota</taxon>
        <taxon>Metazoa</taxon>
        <taxon>Ecdysozoa</taxon>
        <taxon>Arthropoda</taxon>
        <taxon>Hexapoda</taxon>
        <taxon>Insecta</taxon>
        <taxon>Pterygota</taxon>
        <taxon>Neoptera</taxon>
        <taxon>Endopterygota</taxon>
        <taxon>Lepidoptera</taxon>
        <taxon>Glossata</taxon>
        <taxon>Ditrysia</taxon>
        <taxon>Bombycoidea</taxon>
        <taxon>Sphingidae</taxon>
        <taxon>Sphinginae</taxon>
        <taxon>Sphingini</taxon>
        <taxon>Manduca</taxon>
    </lineage>
</organism>
<dbReference type="AlphaFoldDB" id="A0A921ZI72"/>
<keyword evidence="13" id="KW-1185">Reference proteome</keyword>
<keyword evidence="3" id="KW-0677">Repeat</keyword>
<dbReference type="PROSITE" id="PS50157">
    <property type="entry name" value="ZINC_FINGER_C2H2_2"/>
    <property type="match status" value="8"/>
</dbReference>
<protein>
    <recommendedName>
        <fullName evidence="11">C2H2-type domain-containing protein</fullName>
    </recommendedName>
</protein>
<dbReference type="SUPFAM" id="SSF57667">
    <property type="entry name" value="beta-beta-alpha zinc fingers"/>
    <property type="match status" value="4"/>
</dbReference>
<evidence type="ECO:0000256" key="3">
    <source>
        <dbReference type="ARBA" id="ARBA00022737"/>
    </source>
</evidence>
<dbReference type="SMART" id="SM00355">
    <property type="entry name" value="ZnF_C2H2"/>
    <property type="match status" value="11"/>
</dbReference>
<evidence type="ECO:0000313" key="12">
    <source>
        <dbReference type="EMBL" id="KAG6458251.1"/>
    </source>
</evidence>
<reference evidence="12" key="1">
    <citation type="journal article" date="2016" name="Insect Biochem. Mol. Biol.">
        <title>Multifaceted biological insights from a draft genome sequence of the tobacco hornworm moth, Manduca sexta.</title>
        <authorList>
            <person name="Kanost M.R."/>
            <person name="Arrese E.L."/>
            <person name="Cao X."/>
            <person name="Chen Y.R."/>
            <person name="Chellapilla S."/>
            <person name="Goldsmith M.R."/>
            <person name="Grosse-Wilde E."/>
            <person name="Heckel D.G."/>
            <person name="Herndon N."/>
            <person name="Jiang H."/>
            <person name="Papanicolaou A."/>
            <person name="Qu J."/>
            <person name="Soulages J.L."/>
            <person name="Vogel H."/>
            <person name="Walters J."/>
            <person name="Waterhouse R.M."/>
            <person name="Ahn S.J."/>
            <person name="Almeida F.C."/>
            <person name="An C."/>
            <person name="Aqrawi P."/>
            <person name="Bretschneider A."/>
            <person name="Bryant W.B."/>
            <person name="Bucks S."/>
            <person name="Chao H."/>
            <person name="Chevignon G."/>
            <person name="Christen J.M."/>
            <person name="Clarke D.F."/>
            <person name="Dittmer N.T."/>
            <person name="Ferguson L.C.F."/>
            <person name="Garavelou S."/>
            <person name="Gordon K.H.J."/>
            <person name="Gunaratna R.T."/>
            <person name="Han Y."/>
            <person name="Hauser F."/>
            <person name="He Y."/>
            <person name="Heidel-Fischer H."/>
            <person name="Hirsh A."/>
            <person name="Hu Y."/>
            <person name="Jiang H."/>
            <person name="Kalra D."/>
            <person name="Klinner C."/>
            <person name="Konig C."/>
            <person name="Kovar C."/>
            <person name="Kroll A.R."/>
            <person name="Kuwar S.S."/>
            <person name="Lee S.L."/>
            <person name="Lehman R."/>
            <person name="Li K."/>
            <person name="Li Z."/>
            <person name="Liang H."/>
            <person name="Lovelace S."/>
            <person name="Lu Z."/>
            <person name="Mansfield J.H."/>
            <person name="McCulloch K.J."/>
            <person name="Mathew T."/>
            <person name="Morton B."/>
            <person name="Muzny D.M."/>
            <person name="Neunemann D."/>
            <person name="Ongeri F."/>
            <person name="Pauchet Y."/>
            <person name="Pu L.L."/>
            <person name="Pyrousis I."/>
            <person name="Rao X.J."/>
            <person name="Redding A."/>
            <person name="Roesel C."/>
            <person name="Sanchez-Gracia A."/>
            <person name="Schaack S."/>
            <person name="Shukla A."/>
            <person name="Tetreau G."/>
            <person name="Wang Y."/>
            <person name="Xiong G.H."/>
            <person name="Traut W."/>
            <person name="Walsh T.K."/>
            <person name="Worley K.C."/>
            <person name="Wu D."/>
            <person name="Wu W."/>
            <person name="Wu Y.Q."/>
            <person name="Zhang X."/>
            <person name="Zou Z."/>
            <person name="Zucker H."/>
            <person name="Briscoe A.D."/>
            <person name="Burmester T."/>
            <person name="Clem R.J."/>
            <person name="Feyereisen R."/>
            <person name="Grimmelikhuijzen C.J.P."/>
            <person name="Hamodrakas S.J."/>
            <person name="Hansson B.S."/>
            <person name="Huguet E."/>
            <person name="Jermiin L.S."/>
            <person name="Lan Q."/>
            <person name="Lehman H.K."/>
            <person name="Lorenzen M."/>
            <person name="Merzendorfer H."/>
            <person name="Michalopoulos I."/>
            <person name="Morton D.B."/>
            <person name="Muthukrishnan S."/>
            <person name="Oakeshott J.G."/>
            <person name="Palmer W."/>
            <person name="Park Y."/>
            <person name="Passarelli A.L."/>
            <person name="Rozas J."/>
            <person name="Schwartz L.M."/>
            <person name="Smith W."/>
            <person name="Southgate A."/>
            <person name="Vilcinskas A."/>
            <person name="Vogt R."/>
            <person name="Wang P."/>
            <person name="Werren J."/>
            <person name="Yu X.Q."/>
            <person name="Zhou J.J."/>
            <person name="Brown S.J."/>
            <person name="Scherer S.E."/>
            <person name="Richards S."/>
            <person name="Blissard G.W."/>
        </authorList>
    </citation>
    <scope>NUCLEOTIDE SEQUENCE</scope>
</reference>
<dbReference type="GO" id="GO:0000978">
    <property type="term" value="F:RNA polymerase II cis-regulatory region sequence-specific DNA binding"/>
    <property type="evidence" value="ECO:0007669"/>
    <property type="project" value="TreeGrafter"/>
</dbReference>
<evidence type="ECO:0000313" key="13">
    <source>
        <dbReference type="Proteomes" id="UP000791440"/>
    </source>
</evidence>
<keyword evidence="5" id="KW-0862">Zinc</keyword>
<feature type="compositionally biased region" description="Basic and acidic residues" evidence="10">
    <location>
        <begin position="672"/>
        <end position="689"/>
    </location>
</feature>
<evidence type="ECO:0000259" key="11">
    <source>
        <dbReference type="PROSITE" id="PS50157"/>
    </source>
</evidence>
<keyword evidence="2" id="KW-0479">Metal-binding</keyword>